<feature type="compositionally biased region" description="Basic and acidic residues" evidence="2">
    <location>
        <begin position="260"/>
        <end position="269"/>
    </location>
</feature>
<feature type="compositionally biased region" description="Low complexity" evidence="2">
    <location>
        <begin position="279"/>
        <end position="290"/>
    </location>
</feature>
<feature type="compositionally biased region" description="Low complexity" evidence="2">
    <location>
        <begin position="1187"/>
        <end position="1201"/>
    </location>
</feature>
<feature type="compositionally biased region" description="Low complexity" evidence="2">
    <location>
        <begin position="974"/>
        <end position="984"/>
    </location>
</feature>
<feature type="region of interest" description="Disordered" evidence="2">
    <location>
        <begin position="631"/>
        <end position="837"/>
    </location>
</feature>
<evidence type="ECO:0000256" key="2">
    <source>
        <dbReference type="SAM" id="MobiDB-lite"/>
    </source>
</evidence>
<gene>
    <name evidence="3" type="ORF">MB27_16575</name>
</gene>
<dbReference type="Pfam" id="PF14903">
    <property type="entry name" value="WG_beta_rep"/>
    <property type="match status" value="2"/>
</dbReference>
<dbReference type="InterPro" id="IPR011990">
    <property type="entry name" value="TPR-like_helical_dom_sf"/>
</dbReference>
<feature type="region of interest" description="Disordered" evidence="2">
    <location>
        <begin position="1124"/>
        <end position="1226"/>
    </location>
</feature>
<feature type="region of interest" description="Disordered" evidence="2">
    <location>
        <begin position="427"/>
        <end position="593"/>
    </location>
</feature>
<dbReference type="PROSITE" id="PS50005">
    <property type="entry name" value="TPR"/>
    <property type="match status" value="1"/>
</dbReference>
<feature type="repeat" description="TPR" evidence="1">
    <location>
        <begin position="1352"/>
        <end position="1385"/>
    </location>
</feature>
<feature type="region of interest" description="Disordered" evidence="2">
    <location>
        <begin position="973"/>
        <end position="999"/>
    </location>
</feature>
<keyword evidence="1" id="KW-0802">TPR repeat</keyword>
<feature type="compositionally biased region" description="Basic and acidic residues" evidence="2">
    <location>
        <begin position="461"/>
        <end position="477"/>
    </location>
</feature>
<feature type="compositionally biased region" description="Low complexity" evidence="2">
    <location>
        <begin position="161"/>
        <end position="192"/>
    </location>
</feature>
<sequence>MSGPEDPTRPFGLRRTGTEAPGPSLENTQIIDARLLGTRAAAGQTTGTDEHVGSTGVGQPATGASEHMGGRHGETGAHAATGVAEPRHGDGQDSRAGHGQAAGPRREPDGPAETARAEPQVAGQSGATTGAYAVGQEVGAARGEPVAAETAAEEPAGHGLGWLLSMSGLGATTPVPEPETAAADEASTTDVANKPMSWFAFAPSEPKSTPTDPQDTLPEQADTAANPQDTLPEQADTGAEEQAGSEDTRTAPESTTLEHPVSEQDRTLGEDELAEDSESQAAAEQSSALLDGEHTDFEQASPLIEDEPVDLRRAPATAENQHANLEQPPILGEDEHADLEQPPILGEDEHADLEQASPRREDEPTGLGQTLATAEDEHTELGQAPAAAEDEHTQFMQVPDGAEDEHTDFAQAPATVEDERTDLMQVPAGAGDEDAGFERISASSERHIPFGQEPDSTDGPEQDRAEDGRIPSEHEPVQDESAGTAVEPDPASIGTEPTGFDAGDAVAEPVDTGFAHGQTSTIAETEDTDFDPVPAEGQHTDFDPIPAEGQHTGSGRDLPSVGGHAGFGTDSAEGGQEQDRAEDGRTASGLEPQWIESVNGQAELDAAATVTEHAGLDDGRDQAEADVVHEGISAGTGDAGAETDRGAGQAWGGTAAGEHGQGETEPDSEDAPLTFEREPGVSGEGDDIVGTAAVAEVDGNEIGTRSPDAEDVAAEVADLEPEPAKAQGRTAGSVREPEQVSAREPEQISAPETEQISEGFADETTVAGEGQGAGLEPPVVEPMASSHRVDEAAAGADGVPPGEGGGTSAVGVSPADEVGVHGEDWQDAAEPESSLDLDSELQADREAVLGEDQPTGPGYGIVLLEAESGEETATDDPAEKVVGEVVETVLADPAERVVDDPAGTVTDDPAEKVAAEVVETVPDDAIETVSDGAVAAVGDDAAAGTELAEPAEYAAEERADHGLVTTGAAEPDALAEGSGAASEALSEEETTPLSTETHDAVAGEPATASFGGAADEEVTSLLALGTPVEVTEAFPTMVLGAEADEEQTTRLVAVAVGPQDVTEAVPTTVLGDGDERTVLLAVGTADNATEALTAVTEDEVTTRLGVTGAADAPVTEEFTAVLAGAGKPDDRGEPGGGGPLAEATDAAAPGDVAAEERNGTGERDETGERDGGVGDGAPGVPLKGWEGEAAGGAAATPGDAASRIPARVEPVRQRQDQRVPADRRRADPEQILASYPWAFDPRTLREQVDDPDRLWDLVDRLSDRLEFAERDNVRAGLLSLRAVVNRVVGELDDALADGREALRHAEAAGELRTVAIAQARLAHVLQWRAEFAEADLLYARADSPELPSRTRAEIIELAGRSAFEQGRYLEAVNHFERALDVRGGADPELVERVELALDEISRRSGEGWGPYPRTRDELLGMPEAPVPLLDEGAGLWGYAAAVDPRYAEAQPFTEGLAWVRRPDAPAWELIDTAGELVIAAAHGYVAVSRFAEGLAWVSRGDGGWFAIDRQNRLAVPAGGFEDARPFRRGLAVIRQGGRWGAVDRNGRIAVQPEFQGFATVSHTGGPVEGFTDEGLAVVDAGDRFGVVDRTGRTVLDAVHAAVVIHPAAFLVRDAAGRWGALDRRGTPLTEMGHPSREAVADRLPEEARPVL</sequence>
<feature type="compositionally biased region" description="Low complexity" evidence="2">
    <location>
        <begin position="37"/>
        <end position="47"/>
    </location>
</feature>
<feature type="compositionally biased region" description="Basic and acidic residues" evidence="2">
    <location>
        <begin position="1633"/>
        <end position="1651"/>
    </location>
</feature>
<feature type="compositionally biased region" description="Basic and acidic residues" evidence="2">
    <location>
        <begin position="1154"/>
        <end position="1172"/>
    </location>
</feature>
<feature type="compositionally biased region" description="Acidic residues" evidence="2">
    <location>
        <begin position="825"/>
        <end position="837"/>
    </location>
</feature>
<feature type="compositionally biased region" description="Basic and acidic residues" evidence="2">
    <location>
        <begin position="735"/>
        <end position="746"/>
    </location>
</feature>
<dbReference type="PANTHER" id="PTHR37841:SF1">
    <property type="entry name" value="DUF3298 DOMAIN-CONTAINING PROTEIN"/>
    <property type="match status" value="1"/>
</dbReference>
<accession>A0A0A6UNE9</accession>
<protein>
    <submittedName>
        <fullName evidence="3">Uncharacterized protein</fullName>
    </submittedName>
</protein>
<dbReference type="eggNOG" id="COG0457">
    <property type="taxonomic scope" value="Bacteria"/>
</dbReference>
<dbReference type="InterPro" id="IPR019734">
    <property type="entry name" value="TPR_rpt"/>
</dbReference>
<keyword evidence="4" id="KW-1185">Reference proteome</keyword>
<dbReference type="InterPro" id="IPR032774">
    <property type="entry name" value="WG_beta_rep"/>
</dbReference>
<evidence type="ECO:0000313" key="3">
    <source>
        <dbReference type="EMBL" id="KHD76608.1"/>
    </source>
</evidence>
<dbReference type="PANTHER" id="PTHR37841">
    <property type="entry name" value="GLR2918 PROTEIN"/>
    <property type="match status" value="1"/>
</dbReference>
<feature type="region of interest" description="Disordered" evidence="2">
    <location>
        <begin position="1624"/>
        <end position="1651"/>
    </location>
</feature>
<comment type="caution">
    <text evidence="3">The sequence shown here is derived from an EMBL/GenBank/DDBJ whole genome shotgun (WGS) entry which is preliminary data.</text>
</comment>
<feature type="compositionally biased region" description="Low complexity" evidence="2">
    <location>
        <begin position="1140"/>
        <end position="1152"/>
    </location>
</feature>
<reference evidence="3 4" key="1">
    <citation type="submission" date="2014-10" db="EMBL/GenBank/DDBJ databases">
        <title>Draft genome sequence of Actinoplanes utahensis NRRL 12052.</title>
        <authorList>
            <person name="Velasco-Bucheli B."/>
            <person name="del Cerro C."/>
            <person name="Hormigo D."/>
            <person name="Garcia J.L."/>
            <person name="Acebal C."/>
            <person name="Arroyo M."/>
            <person name="de la Mata I."/>
        </authorList>
    </citation>
    <scope>NUCLEOTIDE SEQUENCE [LARGE SCALE GENOMIC DNA]</scope>
    <source>
        <strain evidence="3 4">NRRL 12052</strain>
    </source>
</reference>
<dbReference type="STRING" id="1869.MB27_16575"/>
<dbReference type="Proteomes" id="UP000054537">
    <property type="component" value="Unassembled WGS sequence"/>
</dbReference>
<name>A0A0A6UNE9_ACTUT</name>
<feature type="region of interest" description="Disordered" evidence="2">
    <location>
        <begin position="1"/>
        <end position="380"/>
    </location>
</feature>
<dbReference type="SUPFAM" id="SSF48452">
    <property type="entry name" value="TPR-like"/>
    <property type="match status" value="1"/>
</dbReference>
<proteinExistence type="predicted"/>
<feature type="compositionally biased region" description="Low complexity" evidence="2">
    <location>
        <begin position="144"/>
        <end position="154"/>
    </location>
</feature>
<feature type="compositionally biased region" description="Basic and acidic residues" evidence="2">
    <location>
        <begin position="85"/>
        <end position="96"/>
    </location>
</feature>
<evidence type="ECO:0000313" key="4">
    <source>
        <dbReference type="Proteomes" id="UP000054537"/>
    </source>
</evidence>
<evidence type="ECO:0000256" key="1">
    <source>
        <dbReference type="PROSITE-ProRule" id="PRU00339"/>
    </source>
</evidence>
<dbReference type="Gene3D" id="1.25.40.10">
    <property type="entry name" value="Tetratricopeptide repeat domain"/>
    <property type="match status" value="1"/>
</dbReference>
<organism evidence="3 4">
    <name type="scientific">Actinoplanes utahensis</name>
    <dbReference type="NCBI Taxonomy" id="1869"/>
    <lineage>
        <taxon>Bacteria</taxon>
        <taxon>Bacillati</taxon>
        <taxon>Actinomycetota</taxon>
        <taxon>Actinomycetes</taxon>
        <taxon>Micromonosporales</taxon>
        <taxon>Micromonosporaceae</taxon>
        <taxon>Actinoplanes</taxon>
    </lineage>
</organism>
<feature type="compositionally biased region" description="Acidic residues" evidence="2">
    <location>
        <begin position="709"/>
        <end position="721"/>
    </location>
</feature>
<feature type="compositionally biased region" description="Basic and acidic residues" evidence="2">
    <location>
        <begin position="1209"/>
        <end position="1226"/>
    </location>
</feature>
<dbReference type="EMBL" id="JRTT01000017">
    <property type="protein sequence ID" value="KHD76608.1"/>
    <property type="molecule type" value="Genomic_DNA"/>
</dbReference>